<sequence>MITEKEICAFLKEQKMAYNEGSSVWGNRLKAKRKRPVTPSYVFGSVTTAIALWCYVLNMNGDGLTLVATHGREGTINEEGLLCIPWKDIRRITYKKYWDSYELYADTSRGVFGCRIPKRVKGCRWHRKNVKKFMETCRKGAYPANHTK</sequence>
<accession>A0A9D1HGE6</accession>
<dbReference type="Proteomes" id="UP000824164">
    <property type="component" value="Unassembled WGS sequence"/>
</dbReference>
<organism evidence="1 2">
    <name type="scientific">Candidatus Onthocola gallistercoris</name>
    <dbReference type="NCBI Taxonomy" id="2840876"/>
    <lineage>
        <taxon>Bacteria</taxon>
        <taxon>Bacillati</taxon>
        <taxon>Bacillota</taxon>
        <taxon>Bacilli</taxon>
        <taxon>Candidatus Onthocola</taxon>
    </lineage>
</organism>
<comment type="caution">
    <text evidence="1">The sequence shown here is derived from an EMBL/GenBank/DDBJ whole genome shotgun (WGS) entry which is preliminary data.</text>
</comment>
<reference evidence="1" key="2">
    <citation type="journal article" date="2021" name="PeerJ">
        <title>Extensive microbial diversity within the chicken gut microbiome revealed by metagenomics and culture.</title>
        <authorList>
            <person name="Gilroy R."/>
            <person name="Ravi A."/>
            <person name="Getino M."/>
            <person name="Pursley I."/>
            <person name="Horton D.L."/>
            <person name="Alikhan N.F."/>
            <person name="Baker D."/>
            <person name="Gharbi K."/>
            <person name="Hall N."/>
            <person name="Watson M."/>
            <person name="Adriaenssens E.M."/>
            <person name="Foster-Nyarko E."/>
            <person name="Jarju S."/>
            <person name="Secka A."/>
            <person name="Antonio M."/>
            <person name="Oren A."/>
            <person name="Chaudhuri R.R."/>
            <person name="La Ragione R."/>
            <person name="Hildebrand F."/>
            <person name="Pallen M.J."/>
        </authorList>
    </citation>
    <scope>NUCLEOTIDE SEQUENCE</scope>
    <source>
        <strain evidence="1">CHK187-14744</strain>
    </source>
</reference>
<evidence type="ECO:0000313" key="1">
    <source>
        <dbReference type="EMBL" id="HIU03025.1"/>
    </source>
</evidence>
<evidence type="ECO:0000313" key="2">
    <source>
        <dbReference type="Proteomes" id="UP000824164"/>
    </source>
</evidence>
<name>A0A9D1HGE6_9FIRM</name>
<reference evidence="1" key="1">
    <citation type="submission" date="2020-10" db="EMBL/GenBank/DDBJ databases">
        <authorList>
            <person name="Gilroy R."/>
        </authorList>
    </citation>
    <scope>NUCLEOTIDE SEQUENCE</scope>
    <source>
        <strain evidence="1">CHK187-14744</strain>
    </source>
</reference>
<proteinExistence type="predicted"/>
<protein>
    <submittedName>
        <fullName evidence="1">Uncharacterized protein</fullName>
    </submittedName>
</protein>
<dbReference type="EMBL" id="DVLT01000045">
    <property type="protein sequence ID" value="HIU03025.1"/>
    <property type="molecule type" value="Genomic_DNA"/>
</dbReference>
<dbReference type="AlphaFoldDB" id="A0A9D1HGE6"/>
<gene>
    <name evidence="1" type="ORF">IAB63_07215</name>
</gene>